<feature type="transmembrane region" description="Helical" evidence="6">
    <location>
        <begin position="63"/>
        <end position="83"/>
    </location>
</feature>
<organism evidence="7 8">
    <name type="scientific">Algisphaera agarilytica</name>
    <dbReference type="NCBI Taxonomy" id="1385975"/>
    <lineage>
        <taxon>Bacteria</taxon>
        <taxon>Pseudomonadati</taxon>
        <taxon>Planctomycetota</taxon>
        <taxon>Phycisphaerae</taxon>
        <taxon>Phycisphaerales</taxon>
        <taxon>Phycisphaeraceae</taxon>
        <taxon>Algisphaera</taxon>
    </lineage>
</organism>
<dbReference type="InterPro" id="IPR050833">
    <property type="entry name" value="Poly_Biosynth_Transport"/>
</dbReference>
<dbReference type="AlphaFoldDB" id="A0A7X0H3A8"/>
<evidence type="ECO:0000256" key="3">
    <source>
        <dbReference type="ARBA" id="ARBA00022692"/>
    </source>
</evidence>
<feature type="transmembrane region" description="Helical" evidence="6">
    <location>
        <begin position="301"/>
        <end position="323"/>
    </location>
</feature>
<proteinExistence type="predicted"/>
<evidence type="ECO:0000256" key="6">
    <source>
        <dbReference type="SAM" id="Phobius"/>
    </source>
</evidence>
<protein>
    <submittedName>
        <fullName evidence="7">O-antigen/teichoic acid export membrane protein</fullName>
    </submittedName>
</protein>
<feature type="transmembrane region" description="Helical" evidence="6">
    <location>
        <begin position="36"/>
        <end position="57"/>
    </location>
</feature>
<evidence type="ECO:0000256" key="5">
    <source>
        <dbReference type="ARBA" id="ARBA00023136"/>
    </source>
</evidence>
<keyword evidence="4 6" id="KW-1133">Transmembrane helix</keyword>
<dbReference type="RefSeq" id="WP_184675284.1">
    <property type="nucleotide sequence ID" value="NZ_JACHGY010000001.1"/>
</dbReference>
<evidence type="ECO:0000313" key="7">
    <source>
        <dbReference type="EMBL" id="MBB6428287.1"/>
    </source>
</evidence>
<dbReference type="PANTHER" id="PTHR30250">
    <property type="entry name" value="PST FAMILY PREDICTED COLANIC ACID TRANSPORTER"/>
    <property type="match status" value="1"/>
</dbReference>
<feature type="transmembrane region" description="Helical" evidence="6">
    <location>
        <begin position="155"/>
        <end position="176"/>
    </location>
</feature>
<reference evidence="7 8" key="1">
    <citation type="submission" date="2020-08" db="EMBL/GenBank/DDBJ databases">
        <title>Genomic Encyclopedia of Type Strains, Phase IV (KMG-IV): sequencing the most valuable type-strain genomes for metagenomic binning, comparative biology and taxonomic classification.</title>
        <authorList>
            <person name="Goeker M."/>
        </authorList>
    </citation>
    <scope>NUCLEOTIDE SEQUENCE [LARGE SCALE GENOMIC DNA]</scope>
    <source>
        <strain evidence="7 8">DSM 103725</strain>
    </source>
</reference>
<evidence type="ECO:0000313" key="8">
    <source>
        <dbReference type="Proteomes" id="UP000541810"/>
    </source>
</evidence>
<feature type="transmembrane region" description="Helical" evidence="6">
    <location>
        <begin position="95"/>
        <end position="116"/>
    </location>
</feature>
<comment type="caution">
    <text evidence="7">The sequence shown here is derived from an EMBL/GenBank/DDBJ whole genome shotgun (WGS) entry which is preliminary data.</text>
</comment>
<gene>
    <name evidence="7" type="ORF">HNQ40_000093</name>
</gene>
<dbReference type="PANTHER" id="PTHR30250:SF11">
    <property type="entry name" value="O-ANTIGEN TRANSPORTER-RELATED"/>
    <property type="match status" value="1"/>
</dbReference>
<keyword evidence="5 6" id="KW-0472">Membrane</keyword>
<dbReference type="EMBL" id="JACHGY010000001">
    <property type="protein sequence ID" value="MBB6428287.1"/>
    <property type="molecule type" value="Genomic_DNA"/>
</dbReference>
<dbReference type="GO" id="GO:0005886">
    <property type="term" value="C:plasma membrane"/>
    <property type="evidence" value="ECO:0007669"/>
    <property type="project" value="UniProtKB-SubCell"/>
</dbReference>
<evidence type="ECO:0000256" key="1">
    <source>
        <dbReference type="ARBA" id="ARBA00004651"/>
    </source>
</evidence>
<accession>A0A7X0H3A8</accession>
<feature type="transmembrane region" description="Helical" evidence="6">
    <location>
        <begin position="122"/>
        <end position="143"/>
    </location>
</feature>
<feature type="transmembrane region" description="Helical" evidence="6">
    <location>
        <begin position="377"/>
        <end position="397"/>
    </location>
</feature>
<feature type="transmembrane region" description="Helical" evidence="6">
    <location>
        <begin position="343"/>
        <end position="365"/>
    </location>
</feature>
<feature type="transmembrane region" description="Helical" evidence="6">
    <location>
        <begin position="182"/>
        <end position="205"/>
    </location>
</feature>
<evidence type="ECO:0000256" key="2">
    <source>
        <dbReference type="ARBA" id="ARBA00022475"/>
    </source>
</evidence>
<evidence type="ECO:0000256" key="4">
    <source>
        <dbReference type="ARBA" id="ARBA00022989"/>
    </source>
</evidence>
<name>A0A7X0H3A8_9BACT</name>
<keyword evidence="8" id="KW-1185">Reference proteome</keyword>
<comment type="subcellular location">
    <subcellularLocation>
        <location evidence="1">Cell membrane</location>
        <topology evidence="1">Multi-pass membrane protein</topology>
    </subcellularLocation>
</comment>
<sequence length="433" mass="47414">MTEALSMMRYLSLLHRGSNDKYFSLLNTATRSVARLAVNLLIASLCGADVYGTFVILVSIEVIWTTLLGAGLVTPLLHMAPGLHQAQRDGLSRYVATQVLRVSLFVGIPAFILWALVGFSGLSGLVALGFAVATLLQGLLAALRSWRNLSFETWHVFWSDLFSVGIPILGALAGWFWLGADSVLWCFWWAMVLANLLAGLAIICFDRRRFFSGQYPDERLRLLLKTKGRPILYGSLAYSAGSRLQPIILALVATSVEVARFGGAAALVGPLRMLGMAISGVVRPRFGLYYHQADIAKVRRLMLLVCASVIGLGLTMAMLFVVVGDWLGTELLGGWYVHASKPLVLYTCYATIAGVTSFLVTALQVQSNVGSKFVAKARLLHSVMSLLLMWPACSYWGTEGAITVMAGLELVLMFAVYLRWWGADRERVKQPQV</sequence>
<keyword evidence="2" id="KW-1003">Cell membrane</keyword>
<keyword evidence="3 6" id="KW-0812">Transmembrane</keyword>
<dbReference type="Proteomes" id="UP000541810">
    <property type="component" value="Unassembled WGS sequence"/>
</dbReference>
<feature type="transmembrane region" description="Helical" evidence="6">
    <location>
        <begin position="403"/>
        <end position="422"/>
    </location>
</feature>